<name>A0AC35TJQ7_9BILA</name>
<reference evidence="2" key="1">
    <citation type="submission" date="2016-11" db="UniProtKB">
        <authorList>
            <consortium name="WormBaseParasite"/>
        </authorList>
    </citation>
    <scope>IDENTIFICATION</scope>
    <source>
        <strain evidence="2">KR3021</strain>
    </source>
</reference>
<dbReference type="Proteomes" id="UP000095286">
    <property type="component" value="Unplaced"/>
</dbReference>
<dbReference type="WBParaSite" id="RSKR_0000139300.1">
    <property type="protein sequence ID" value="RSKR_0000139300.1"/>
    <property type="gene ID" value="RSKR_0000139300"/>
</dbReference>
<evidence type="ECO:0000313" key="2">
    <source>
        <dbReference type="WBParaSite" id="RSKR_0000139300.1"/>
    </source>
</evidence>
<organism evidence="1 2">
    <name type="scientific">Rhabditophanes sp. KR3021</name>
    <dbReference type="NCBI Taxonomy" id="114890"/>
    <lineage>
        <taxon>Eukaryota</taxon>
        <taxon>Metazoa</taxon>
        <taxon>Ecdysozoa</taxon>
        <taxon>Nematoda</taxon>
        <taxon>Chromadorea</taxon>
        <taxon>Rhabditida</taxon>
        <taxon>Tylenchina</taxon>
        <taxon>Panagrolaimomorpha</taxon>
        <taxon>Strongyloidoidea</taxon>
        <taxon>Alloionematidae</taxon>
        <taxon>Rhabditophanes</taxon>
    </lineage>
</organism>
<accession>A0AC35TJQ7</accession>
<protein>
    <submittedName>
        <fullName evidence="2">Signal recognition particle 14 kDa protein</fullName>
    </submittedName>
</protein>
<proteinExistence type="predicted"/>
<sequence length="113" mass="12544">MVLLENDAFIVRLSDLMMKTRLGGSSIVTLTIKQYDGRTKPVSRDPAKALSEPKKKLCLFRAVIGSKKISTVVDKDKIEKFHHTYSSVIQGNASGLKKEVIKKTTIPKKVTKA</sequence>
<evidence type="ECO:0000313" key="1">
    <source>
        <dbReference type="Proteomes" id="UP000095286"/>
    </source>
</evidence>